<dbReference type="Pfam" id="PF12663">
    <property type="entry name" value="DUF3788"/>
    <property type="match status" value="1"/>
</dbReference>
<sequence length="51" mass="6145">IRDGFSDTVCRRYDEATTYHDGKWIMFEPTNTAEFDDYMKLLAIKRKPNRK</sequence>
<dbReference type="InterPro" id="IPR024265">
    <property type="entry name" value="DUF3788"/>
</dbReference>
<evidence type="ECO:0000313" key="2">
    <source>
        <dbReference type="Proteomes" id="UP000824140"/>
    </source>
</evidence>
<protein>
    <submittedName>
        <fullName evidence="1">DUF3788 family protein</fullName>
    </submittedName>
</protein>
<name>A0A9D1K6I5_9FIRM</name>
<comment type="caution">
    <text evidence="1">The sequence shown here is derived from an EMBL/GenBank/DDBJ whole genome shotgun (WGS) entry which is preliminary data.</text>
</comment>
<organism evidence="1 2">
    <name type="scientific">Candidatus Alectryocaccomicrobium excrementavium</name>
    <dbReference type="NCBI Taxonomy" id="2840668"/>
    <lineage>
        <taxon>Bacteria</taxon>
        <taxon>Bacillati</taxon>
        <taxon>Bacillota</taxon>
        <taxon>Clostridia</taxon>
        <taxon>Candidatus Alectryocaccomicrobium</taxon>
    </lineage>
</organism>
<feature type="non-terminal residue" evidence="1">
    <location>
        <position position="1"/>
    </location>
</feature>
<reference evidence="1" key="2">
    <citation type="journal article" date="2021" name="PeerJ">
        <title>Extensive microbial diversity within the chicken gut microbiome revealed by metagenomics and culture.</title>
        <authorList>
            <person name="Gilroy R."/>
            <person name="Ravi A."/>
            <person name="Getino M."/>
            <person name="Pursley I."/>
            <person name="Horton D.L."/>
            <person name="Alikhan N.F."/>
            <person name="Baker D."/>
            <person name="Gharbi K."/>
            <person name="Hall N."/>
            <person name="Watson M."/>
            <person name="Adriaenssens E.M."/>
            <person name="Foster-Nyarko E."/>
            <person name="Jarju S."/>
            <person name="Secka A."/>
            <person name="Antonio M."/>
            <person name="Oren A."/>
            <person name="Chaudhuri R.R."/>
            <person name="La Ragione R."/>
            <person name="Hildebrand F."/>
            <person name="Pallen M.J."/>
        </authorList>
    </citation>
    <scope>NUCLEOTIDE SEQUENCE</scope>
    <source>
        <strain evidence="1">13766</strain>
    </source>
</reference>
<dbReference type="EMBL" id="DVJN01000054">
    <property type="protein sequence ID" value="HIS91918.1"/>
    <property type="molecule type" value="Genomic_DNA"/>
</dbReference>
<proteinExistence type="predicted"/>
<accession>A0A9D1K6I5</accession>
<reference evidence="1" key="1">
    <citation type="submission" date="2020-10" db="EMBL/GenBank/DDBJ databases">
        <authorList>
            <person name="Gilroy R."/>
        </authorList>
    </citation>
    <scope>NUCLEOTIDE SEQUENCE</scope>
    <source>
        <strain evidence="1">13766</strain>
    </source>
</reference>
<gene>
    <name evidence="1" type="ORF">IAA84_02760</name>
</gene>
<dbReference type="Proteomes" id="UP000824140">
    <property type="component" value="Unassembled WGS sequence"/>
</dbReference>
<evidence type="ECO:0000313" key="1">
    <source>
        <dbReference type="EMBL" id="HIS91918.1"/>
    </source>
</evidence>
<dbReference type="AlphaFoldDB" id="A0A9D1K6I5"/>